<organism evidence="2 3">
    <name type="scientific">Trichinella spiralis</name>
    <name type="common">Trichina worm</name>
    <dbReference type="NCBI Taxonomy" id="6334"/>
    <lineage>
        <taxon>Eukaryota</taxon>
        <taxon>Metazoa</taxon>
        <taxon>Ecdysozoa</taxon>
        <taxon>Nematoda</taxon>
        <taxon>Enoplea</taxon>
        <taxon>Dorylaimia</taxon>
        <taxon>Trichinellida</taxon>
        <taxon>Trichinellidae</taxon>
        <taxon>Trichinella</taxon>
    </lineage>
</organism>
<evidence type="ECO:0000256" key="1">
    <source>
        <dbReference type="SAM" id="MobiDB-lite"/>
    </source>
</evidence>
<evidence type="ECO:0000313" key="3">
    <source>
        <dbReference type="Proteomes" id="UP000054776"/>
    </source>
</evidence>
<dbReference type="AlphaFoldDB" id="A0A0V1BU56"/>
<proteinExistence type="predicted"/>
<feature type="region of interest" description="Disordered" evidence="1">
    <location>
        <begin position="1"/>
        <end position="61"/>
    </location>
</feature>
<dbReference type="InParanoid" id="A0A0V1BU56"/>
<name>A0A0V1BU56_TRISP</name>
<sequence>MKRAEKIWTPKPSNLSIAGVQNPPPVRTDSLGPLVGKLQQERSVGPSVHSSCSNQQRDGDGHCPSVGSLEILWSLTVSFESVPAFIVTVEAYGG</sequence>
<evidence type="ECO:0000313" key="2">
    <source>
        <dbReference type="EMBL" id="KRY40605.1"/>
    </source>
</evidence>
<dbReference type="Proteomes" id="UP000054776">
    <property type="component" value="Unassembled WGS sequence"/>
</dbReference>
<comment type="caution">
    <text evidence="2">The sequence shown here is derived from an EMBL/GenBank/DDBJ whole genome shotgun (WGS) entry which is preliminary data.</text>
</comment>
<protein>
    <submittedName>
        <fullName evidence="2">Uncharacterized protein</fullName>
    </submittedName>
</protein>
<gene>
    <name evidence="2" type="ORF">T01_692</name>
</gene>
<dbReference type="EMBL" id="JYDH01000012">
    <property type="protein sequence ID" value="KRY40605.1"/>
    <property type="molecule type" value="Genomic_DNA"/>
</dbReference>
<reference evidence="2 3" key="1">
    <citation type="submission" date="2015-01" db="EMBL/GenBank/DDBJ databases">
        <title>Evolution of Trichinella species and genotypes.</title>
        <authorList>
            <person name="Korhonen P.K."/>
            <person name="Edoardo P."/>
            <person name="Giuseppe L.R."/>
            <person name="Gasser R.B."/>
        </authorList>
    </citation>
    <scope>NUCLEOTIDE SEQUENCE [LARGE SCALE GENOMIC DNA]</scope>
    <source>
        <strain evidence="2">ISS3</strain>
    </source>
</reference>
<accession>A0A0V1BU56</accession>
<keyword evidence="3" id="KW-1185">Reference proteome</keyword>